<comment type="similarity">
    <text evidence="1">Belongs to the NifU family.</text>
</comment>
<dbReference type="Proteomes" id="UP000525389">
    <property type="component" value="Unassembled WGS sequence"/>
</dbReference>
<evidence type="ECO:0000313" key="4">
    <source>
        <dbReference type="Proteomes" id="UP000525389"/>
    </source>
</evidence>
<dbReference type="PANTHER" id="PTHR10093">
    <property type="entry name" value="IRON-SULFUR CLUSTER ASSEMBLY ENZYME NIFU HOMOLOG"/>
    <property type="match status" value="1"/>
</dbReference>
<gene>
    <name evidence="3" type="ORF">HNQ09_001395</name>
</gene>
<sequence>MSDLRTLYQGVVLDHYRRPRHSGALPGATHAGGGHNPSCGDRLQLTLRVRGEVIEDVGFTAQGCAISVASASLMSTLLPGKTVAQALALADRFSAMLQSGDPDPALGDSAVLSGVHALPARVKCAALGWQTLRVMLERPPGG</sequence>
<dbReference type="GO" id="GO:0016226">
    <property type="term" value="P:iron-sulfur cluster assembly"/>
    <property type="evidence" value="ECO:0007669"/>
    <property type="project" value="InterPro"/>
</dbReference>
<dbReference type="EMBL" id="JACHFN010000004">
    <property type="protein sequence ID" value="MBB5233957.1"/>
    <property type="molecule type" value="Genomic_DNA"/>
</dbReference>
<comment type="caution">
    <text evidence="3">The sequence shown here is derived from an EMBL/GenBank/DDBJ whole genome shotgun (WGS) entry which is preliminary data.</text>
</comment>
<dbReference type="AlphaFoldDB" id="A0A7W8GE47"/>
<dbReference type="SUPFAM" id="SSF82649">
    <property type="entry name" value="SufE/NifU"/>
    <property type="match status" value="1"/>
</dbReference>
<organism evidence="3 4">
    <name type="scientific">Deinococcus budaensis</name>
    <dbReference type="NCBI Taxonomy" id="1665626"/>
    <lineage>
        <taxon>Bacteria</taxon>
        <taxon>Thermotogati</taxon>
        <taxon>Deinococcota</taxon>
        <taxon>Deinococci</taxon>
        <taxon>Deinococcales</taxon>
        <taxon>Deinococcaceae</taxon>
        <taxon>Deinococcus</taxon>
    </lineage>
</organism>
<evidence type="ECO:0000256" key="1">
    <source>
        <dbReference type="ARBA" id="ARBA00006420"/>
    </source>
</evidence>
<dbReference type="FunFam" id="3.90.1010.10:FF:000002">
    <property type="entry name" value="Iron-sulfur cluster assembly scaffold protein NifU"/>
    <property type="match status" value="1"/>
</dbReference>
<protein>
    <submittedName>
        <fullName evidence="3">Nitrogen fixation NifU-like protein</fullName>
    </submittedName>
</protein>
<dbReference type="Gene3D" id="3.90.1010.10">
    <property type="match status" value="1"/>
</dbReference>
<evidence type="ECO:0000313" key="3">
    <source>
        <dbReference type="EMBL" id="MBB5233957.1"/>
    </source>
</evidence>
<evidence type="ECO:0000259" key="2">
    <source>
        <dbReference type="Pfam" id="PF01592"/>
    </source>
</evidence>
<accession>A0A7W8GE47</accession>
<dbReference type="GO" id="GO:0051536">
    <property type="term" value="F:iron-sulfur cluster binding"/>
    <property type="evidence" value="ECO:0007669"/>
    <property type="project" value="InterPro"/>
</dbReference>
<dbReference type="RefSeq" id="WP_184027193.1">
    <property type="nucleotide sequence ID" value="NZ_JACHFN010000004.1"/>
</dbReference>
<proteinExistence type="inferred from homology"/>
<name>A0A7W8GE47_9DEIO</name>
<dbReference type="Pfam" id="PF01592">
    <property type="entry name" value="NifU_N"/>
    <property type="match status" value="1"/>
</dbReference>
<dbReference type="CDD" id="cd06664">
    <property type="entry name" value="IscU_like"/>
    <property type="match status" value="1"/>
</dbReference>
<keyword evidence="4" id="KW-1185">Reference proteome</keyword>
<feature type="domain" description="NIF system FeS cluster assembly NifU N-terminal" evidence="2">
    <location>
        <begin position="8"/>
        <end position="124"/>
    </location>
</feature>
<dbReference type="GO" id="GO:0005506">
    <property type="term" value="F:iron ion binding"/>
    <property type="evidence" value="ECO:0007669"/>
    <property type="project" value="InterPro"/>
</dbReference>
<dbReference type="NCBIfam" id="TIGR01994">
    <property type="entry name" value="SUF_scaf_2"/>
    <property type="match status" value="1"/>
</dbReference>
<reference evidence="3 4" key="1">
    <citation type="submission" date="2020-08" db="EMBL/GenBank/DDBJ databases">
        <title>Genomic Encyclopedia of Type Strains, Phase IV (KMG-IV): sequencing the most valuable type-strain genomes for metagenomic binning, comparative biology and taxonomic classification.</title>
        <authorList>
            <person name="Goeker M."/>
        </authorList>
    </citation>
    <scope>NUCLEOTIDE SEQUENCE [LARGE SCALE GENOMIC DNA]</scope>
    <source>
        <strain evidence="3 4">DSM 101791</strain>
    </source>
</reference>
<dbReference type="InterPro" id="IPR002871">
    <property type="entry name" value="NIF_FeS_clus_asmbl_NifU_N"/>
</dbReference>